<dbReference type="Gene3D" id="4.10.60.10">
    <property type="entry name" value="Zinc finger, CCHC-type"/>
    <property type="match status" value="1"/>
</dbReference>
<dbReference type="EMBL" id="CAJOBA010004715">
    <property type="protein sequence ID" value="CAF3721516.1"/>
    <property type="molecule type" value="Genomic_DNA"/>
</dbReference>
<keyword evidence="1" id="KW-0479">Metal-binding</keyword>
<dbReference type="PROSITE" id="PS50158">
    <property type="entry name" value="ZF_CCHC"/>
    <property type="match status" value="1"/>
</dbReference>
<accession>A0A8S2DL98</accession>
<dbReference type="SUPFAM" id="SSF57756">
    <property type="entry name" value="Retrovirus zinc finger-like domains"/>
    <property type="match status" value="1"/>
</dbReference>
<proteinExistence type="predicted"/>
<feature type="domain" description="CCHC-type" evidence="2">
    <location>
        <begin position="213"/>
        <end position="226"/>
    </location>
</feature>
<dbReference type="AlphaFoldDB" id="A0A8S2DL98"/>
<evidence type="ECO:0000259" key="2">
    <source>
        <dbReference type="PROSITE" id="PS50158"/>
    </source>
</evidence>
<name>A0A8S2DL98_9BILA</name>
<organism evidence="3 5">
    <name type="scientific">Didymodactylos carnosus</name>
    <dbReference type="NCBI Taxonomy" id="1234261"/>
    <lineage>
        <taxon>Eukaryota</taxon>
        <taxon>Metazoa</taxon>
        <taxon>Spiralia</taxon>
        <taxon>Gnathifera</taxon>
        <taxon>Rotifera</taxon>
        <taxon>Eurotatoria</taxon>
        <taxon>Bdelloidea</taxon>
        <taxon>Philodinida</taxon>
        <taxon>Philodinidae</taxon>
        <taxon>Didymodactylos</taxon>
    </lineage>
</organism>
<evidence type="ECO:0000313" key="5">
    <source>
        <dbReference type="Proteomes" id="UP000677228"/>
    </source>
</evidence>
<keyword evidence="1" id="KW-0863">Zinc-finger</keyword>
<gene>
    <name evidence="3" type="ORF">OVA965_LOCUS11943</name>
    <name evidence="4" type="ORF">TMI583_LOCUS11947</name>
</gene>
<protein>
    <recommendedName>
        <fullName evidence="2">CCHC-type domain-containing protein</fullName>
    </recommendedName>
</protein>
<evidence type="ECO:0000313" key="4">
    <source>
        <dbReference type="EMBL" id="CAF3721516.1"/>
    </source>
</evidence>
<comment type="caution">
    <text evidence="3">The sequence shown here is derived from an EMBL/GenBank/DDBJ whole genome shotgun (WGS) entry which is preliminary data.</text>
</comment>
<dbReference type="Proteomes" id="UP000677228">
    <property type="component" value="Unassembled WGS sequence"/>
</dbReference>
<dbReference type="GO" id="GO:0003676">
    <property type="term" value="F:nucleic acid binding"/>
    <property type="evidence" value="ECO:0007669"/>
    <property type="project" value="InterPro"/>
</dbReference>
<evidence type="ECO:0000313" key="3">
    <source>
        <dbReference type="EMBL" id="CAF0946936.1"/>
    </source>
</evidence>
<sequence>MERFEPTESLSKIFEKLKERKQQSGGTVMSFYDVIIKLCREYDPSMSQRMMISWLENDAKDSLKIQIKRQMKVLTKSAITIQAFFKIAKGEQELQQDNFFGPQPTHSYLSYFNNKVWTTLPRTAGQFQNPPPQTFTNFQPSNLSYRLNPPNVRLHPSNLQASLPESYNLVSQRTHDPSSDTLHQHTRQHDPCSICHRINHRTIDCYYKKLNGCWNCGHSGHRVRDCLCIK</sequence>
<evidence type="ECO:0000256" key="1">
    <source>
        <dbReference type="PROSITE-ProRule" id="PRU00047"/>
    </source>
</evidence>
<dbReference type="EMBL" id="CAJNOK010004710">
    <property type="protein sequence ID" value="CAF0946936.1"/>
    <property type="molecule type" value="Genomic_DNA"/>
</dbReference>
<dbReference type="Proteomes" id="UP000682733">
    <property type="component" value="Unassembled WGS sequence"/>
</dbReference>
<reference evidence="3" key="1">
    <citation type="submission" date="2021-02" db="EMBL/GenBank/DDBJ databases">
        <authorList>
            <person name="Nowell W R."/>
        </authorList>
    </citation>
    <scope>NUCLEOTIDE SEQUENCE</scope>
</reference>
<dbReference type="InterPro" id="IPR036875">
    <property type="entry name" value="Znf_CCHC_sf"/>
</dbReference>
<dbReference type="GO" id="GO:0008270">
    <property type="term" value="F:zinc ion binding"/>
    <property type="evidence" value="ECO:0007669"/>
    <property type="project" value="UniProtKB-KW"/>
</dbReference>
<dbReference type="InterPro" id="IPR001878">
    <property type="entry name" value="Znf_CCHC"/>
</dbReference>
<keyword evidence="1" id="KW-0862">Zinc</keyword>